<dbReference type="AlphaFoldDB" id="A0AB33KCL8"/>
<organism evidence="2">
    <name type="scientific">Streptomyces sp. CMC78</name>
    <dbReference type="NCBI Taxonomy" id="3231512"/>
    <lineage>
        <taxon>Bacteria</taxon>
        <taxon>Bacillati</taxon>
        <taxon>Actinomycetota</taxon>
        <taxon>Actinomycetes</taxon>
        <taxon>Kitasatosporales</taxon>
        <taxon>Streptomycetaceae</taxon>
        <taxon>Streptomyces</taxon>
    </lineage>
</organism>
<dbReference type="KEGG" id="stcm:SCMC78_18470"/>
<accession>A0AB33KCL8</accession>
<dbReference type="EMBL" id="AP035884">
    <property type="protein sequence ID" value="BFP52040.1"/>
    <property type="molecule type" value="Genomic_DNA"/>
</dbReference>
<keyword evidence="1" id="KW-0472">Membrane</keyword>
<keyword evidence="1" id="KW-1133">Transmembrane helix</keyword>
<protein>
    <submittedName>
        <fullName evidence="2">Uncharacterized protein</fullName>
    </submittedName>
</protein>
<feature type="transmembrane region" description="Helical" evidence="1">
    <location>
        <begin position="39"/>
        <end position="62"/>
    </location>
</feature>
<gene>
    <name evidence="2" type="ORF">SCMC78_18470</name>
</gene>
<evidence type="ECO:0000256" key="1">
    <source>
        <dbReference type="SAM" id="Phobius"/>
    </source>
</evidence>
<proteinExistence type="predicted"/>
<name>A0AB33KCL8_9ACTN</name>
<reference evidence="2" key="1">
    <citation type="submission" date="2024-07" db="EMBL/GenBank/DDBJ databases">
        <title>Complete genome sequences of cellulolytic bacteria, Kitasatospora sp. CMC57 and Streptomyces sp. CMC78, isolated from Japanese agricultural soil.</title>
        <authorList>
            <person name="Hashimoto T."/>
            <person name="Ito M."/>
            <person name="Iwamoto M."/>
            <person name="Fukahori D."/>
            <person name="Shoda T."/>
            <person name="Sakoda M."/>
            <person name="Morohoshi T."/>
            <person name="Mitsuboshi M."/>
            <person name="Nishizawa T."/>
        </authorList>
    </citation>
    <scope>NUCLEOTIDE SEQUENCE</scope>
    <source>
        <strain evidence="2">CMC78</strain>
    </source>
</reference>
<keyword evidence="1" id="KW-0812">Transmembrane</keyword>
<sequence length="70" mass="7452">MVIGFSSAVSAGDNWQPLANSRAKDPATIPGRMNFMEVLMGPLVMGMLMGMAMLCVGGGNLVTERGRFYP</sequence>
<evidence type="ECO:0000313" key="2">
    <source>
        <dbReference type="EMBL" id="BFP52040.1"/>
    </source>
</evidence>